<dbReference type="Proteomes" id="UP001430356">
    <property type="component" value="Unassembled WGS sequence"/>
</dbReference>
<accession>A0AAW0ERA7</accession>
<feature type="compositionally biased region" description="Polar residues" evidence="1">
    <location>
        <begin position="146"/>
        <end position="163"/>
    </location>
</feature>
<evidence type="ECO:0000313" key="2">
    <source>
        <dbReference type="EMBL" id="KAK7195333.1"/>
    </source>
</evidence>
<proteinExistence type="predicted"/>
<feature type="region of interest" description="Disordered" evidence="1">
    <location>
        <begin position="395"/>
        <end position="424"/>
    </location>
</feature>
<dbReference type="AlphaFoldDB" id="A0AAW0ERA7"/>
<evidence type="ECO:0000256" key="1">
    <source>
        <dbReference type="SAM" id="MobiDB-lite"/>
    </source>
</evidence>
<keyword evidence="3" id="KW-1185">Reference proteome</keyword>
<gene>
    <name evidence="2" type="ORF">NESM_000459800</name>
</gene>
<protein>
    <submittedName>
        <fullName evidence="2">Uncharacterized protein</fullName>
    </submittedName>
</protein>
<feature type="region of interest" description="Disordered" evidence="1">
    <location>
        <begin position="87"/>
        <end position="163"/>
    </location>
</feature>
<name>A0AAW0ERA7_9TRYP</name>
<organism evidence="2 3">
    <name type="scientific">Novymonas esmeraldas</name>
    <dbReference type="NCBI Taxonomy" id="1808958"/>
    <lineage>
        <taxon>Eukaryota</taxon>
        <taxon>Discoba</taxon>
        <taxon>Euglenozoa</taxon>
        <taxon>Kinetoplastea</taxon>
        <taxon>Metakinetoplastina</taxon>
        <taxon>Trypanosomatida</taxon>
        <taxon>Trypanosomatidae</taxon>
        <taxon>Novymonas</taxon>
    </lineage>
</organism>
<sequence>MLSETDGSDLGDSDRWMSTAVSVSHLTQQSVAATSDRYASAPLMPLSRFSRPVPHTELLIVDTPPSGGGGVGGVGAAHYRPPVLPQRLPLGRNGAPHDGARGEPLSTGVAAATHDHTPGRRPAAPQPTHSPVPRQTSLASAGCASDASTLTTNPTEQSLPYTWTDSYLDESPSTTKARWMQQHTFGPVLQSEGGGSSTVYSTPSAPCEAEAVWGGVLARNAAARECEAQQRQQDRGRTDAVPQRRFDLAAAETGGAGLGRDRYHDCDDVDFTGSECGTHAPTAVAKSLFLLNRAGASALTSNASTMIATVQQPRRAVHIAPVEKHLVVHASTTGTAVNGPQRGSEAPGVGKSDPTLSLTAAALTLDTCVSPATRDIVAASCAPSLPPTVNATNAAAARVSRPSSSNTSQCTSDRMMGESYGEVDQSCPYLRTSRCGPPRGRVLKPLYED</sequence>
<reference evidence="2 3" key="1">
    <citation type="journal article" date="2021" name="MBio">
        <title>A New Model Trypanosomatid, Novymonas esmeraldas: Genomic Perception of Its 'Candidatus Pandoraea novymonadis' Endosymbiont.</title>
        <authorList>
            <person name="Zakharova A."/>
            <person name="Saura A."/>
            <person name="Butenko A."/>
            <person name="Podesvova L."/>
            <person name="Warmusova S."/>
            <person name="Kostygov A.Y."/>
            <person name="Nenarokova A."/>
            <person name="Lukes J."/>
            <person name="Opperdoes F.R."/>
            <person name="Yurchenko V."/>
        </authorList>
    </citation>
    <scope>NUCLEOTIDE SEQUENCE [LARGE SCALE GENOMIC DNA]</scope>
    <source>
        <strain evidence="2 3">E262AT.01</strain>
    </source>
</reference>
<evidence type="ECO:0000313" key="3">
    <source>
        <dbReference type="Proteomes" id="UP001430356"/>
    </source>
</evidence>
<comment type="caution">
    <text evidence="2">The sequence shown here is derived from an EMBL/GenBank/DDBJ whole genome shotgun (WGS) entry which is preliminary data.</text>
</comment>
<dbReference type="EMBL" id="JAECZO010000052">
    <property type="protein sequence ID" value="KAK7195333.1"/>
    <property type="molecule type" value="Genomic_DNA"/>
</dbReference>
<feature type="compositionally biased region" description="Low complexity" evidence="1">
    <location>
        <begin position="395"/>
        <end position="405"/>
    </location>
</feature>